<organism evidence="4 5">
    <name type="scientific">Fuerstiella marisgermanici</name>
    <dbReference type="NCBI Taxonomy" id="1891926"/>
    <lineage>
        <taxon>Bacteria</taxon>
        <taxon>Pseudomonadati</taxon>
        <taxon>Planctomycetota</taxon>
        <taxon>Planctomycetia</taxon>
        <taxon>Planctomycetales</taxon>
        <taxon>Planctomycetaceae</taxon>
        <taxon>Fuerstiella</taxon>
    </lineage>
</organism>
<dbReference type="Pfam" id="PF13561">
    <property type="entry name" value="adh_short_C2"/>
    <property type="match status" value="1"/>
</dbReference>
<dbReference type="EMBL" id="CP017641">
    <property type="protein sequence ID" value="APZ91879.1"/>
    <property type="molecule type" value="Genomic_DNA"/>
</dbReference>
<evidence type="ECO:0000313" key="5">
    <source>
        <dbReference type="Proteomes" id="UP000187735"/>
    </source>
</evidence>
<accession>A0A1P8WCV3</accession>
<dbReference type="Gene3D" id="3.40.50.720">
    <property type="entry name" value="NAD(P)-binding Rossmann-like Domain"/>
    <property type="match status" value="1"/>
</dbReference>
<dbReference type="InterPro" id="IPR051122">
    <property type="entry name" value="SDR_DHRS6-like"/>
</dbReference>
<dbReference type="KEGG" id="fmr:Fuma_01475"/>
<dbReference type="AlphaFoldDB" id="A0A1P8WCV3"/>
<dbReference type="PROSITE" id="PS00061">
    <property type="entry name" value="ADH_SHORT"/>
    <property type="match status" value="1"/>
</dbReference>
<dbReference type="InterPro" id="IPR057326">
    <property type="entry name" value="KR_dom"/>
</dbReference>
<name>A0A1P8WCV3_9PLAN</name>
<keyword evidence="5" id="KW-1185">Reference proteome</keyword>
<dbReference type="SUPFAM" id="SSF51735">
    <property type="entry name" value="NAD(P)-binding Rossmann-fold domains"/>
    <property type="match status" value="1"/>
</dbReference>
<dbReference type="OrthoDB" id="9803333at2"/>
<dbReference type="PRINTS" id="PR00080">
    <property type="entry name" value="SDRFAMILY"/>
</dbReference>
<evidence type="ECO:0000256" key="1">
    <source>
        <dbReference type="ARBA" id="ARBA00006484"/>
    </source>
</evidence>
<dbReference type="RefSeq" id="WP_077023571.1">
    <property type="nucleotide sequence ID" value="NZ_CP017641.1"/>
</dbReference>
<proteinExistence type="inferred from homology"/>
<dbReference type="PRINTS" id="PR00081">
    <property type="entry name" value="GDHRDH"/>
</dbReference>
<dbReference type="InterPro" id="IPR020904">
    <property type="entry name" value="Sc_DH/Rdtase_CS"/>
</dbReference>
<protein>
    <submittedName>
        <fullName evidence="4">2,5-dichloro-2,5-cyclohexadiene-1,4-diol dehydrogenase</fullName>
        <ecNumber evidence="4">1.1.1.-</ecNumber>
    </submittedName>
</protein>
<evidence type="ECO:0000256" key="2">
    <source>
        <dbReference type="ARBA" id="ARBA00023002"/>
    </source>
</evidence>
<keyword evidence="2 4" id="KW-0560">Oxidoreductase</keyword>
<dbReference type="GO" id="GO:0016491">
    <property type="term" value="F:oxidoreductase activity"/>
    <property type="evidence" value="ECO:0007669"/>
    <property type="project" value="UniProtKB-KW"/>
</dbReference>
<gene>
    <name evidence="4" type="primary">linC</name>
    <name evidence="4" type="ORF">Fuma_01475</name>
</gene>
<dbReference type="NCBIfam" id="NF005559">
    <property type="entry name" value="PRK07231.1"/>
    <property type="match status" value="1"/>
</dbReference>
<evidence type="ECO:0000313" key="4">
    <source>
        <dbReference type="EMBL" id="APZ91879.1"/>
    </source>
</evidence>
<dbReference type="SMART" id="SM00822">
    <property type="entry name" value="PKS_KR"/>
    <property type="match status" value="1"/>
</dbReference>
<dbReference type="InterPro" id="IPR036291">
    <property type="entry name" value="NAD(P)-bd_dom_sf"/>
</dbReference>
<dbReference type="InterPro" id="IPR002347">
    <property type="entry name" value="SDR_fam"/>
</dbReference>
<dbReference type="PANTHER" id="PTHR43477:SF1">
    <property type="entry name" value="DIHYDROANTICAPSIN 7-DEHYDROGENASE"/>
    <property type="match status" value="1"/>
</dbReference>
<feature type="domain" description="Ketoreductase" evidence="3">
    <location>
        <begin position="6"/>
        <end position="181"/>
    </location>
</feature>
<dbReference type="EC" id="1.1.1.-" evidence="4"/>
<sequence>MSLKDRTIVVTGGTSGIGEACARHFVQLGANVVMASIQQAEGEALEAELSETSRAKFIACDVTQEDQVRSLIDGAVAAFGRIDAIHCNAGAWGQGTAEDFDDAIWNKVMGVNVKGALLTAKYGIPAMRATGGGTILATTSVAAQIGFPQHAVYCASKAALEALVRCLAVDYAGVVRVVGISPGTVKTPMLAATCQGWDKPIEELYAEVAKKIPVRRLGEPEDVAKAAAFLLSDDASYINGTILTLDGGTMPLPPW</sequence>
<dbReference type="PANTHER" id="PTHR43477">
    <property type="entry name" value="DIHYDROANTICAPSIN 7-DEHYDROGENASE"/>
    <property type="match status" value="1"/>
</dbReference>
<comment type="similarity">
    <text evidence="1">Belongs to the short-chain dehydrogenases/reductases (SDR) family.</text>
</comment>
<dbReference type="STRING" id="1891926.Fuma_01475"/>
<evidence type="ECO:0000259" key="3">
    <source>
        <dbReference type="SMART" id="SM00822"/>
    </source>
</evidence>
<dbReference type="FunFam" id="3.40.50.720:FF:000084">
    <property type="entry name" value="Short-chain dehydrogenase reductase"/>
    <property type="match status" value="1"/>
</dbReference>
<reference evidence="4 5" key="1">
    <citation type="journal article" date="2016" name="Front. Microbiol.">
        <title>Fuerstia marisgermanicae gen. nov., sp. nov., an Unusual Member of the Phylum Planctomycetes from the German Wadden Sea.</title>
        <authorList>
            <person name="Kohn T."/>
            <person name="Heuer A."/>
            <person name="Jogler M."/>
            <person name="Vollmers J."/>
            <person name="Boedeker C."/>
            <person name="Bunk B."/>
            <person name="Rast P."/>
            <person name="Borchert D."/>
            <person name="Glockner I."/>
            <person name="Freese H.M."/>
            <person name="Klenk H.P."/>
            <person name="Overmann J."/>
            <person name="Kaster A.K."/>
            <person name="Rohde M."/>
            <person name="Wiegand S."/>
            <person name="Jogler C."/>
        </authorList>
    </citation>
    <scope>NUCLEOTIDE SEQUENCE [LARGE SCALE GENOMIC DNA]</scope>
    <source>
        <strain evidence="4 5">NH11</strain>
    </source>
</reference>
<dbReference type="Proteomes" id="UP000187735">
    <property type="component" value="Chromosome"/>
</dbReference>
<dbReference type="CDD" id="cd05233">
    <property type="entry name" value="SDR_c"/>
    <property type="match status" value="1"/>
</dbReference>